<keyword evidence="2" id="KW-1185">Reference proteome</keyword>
<sequence length="294" mass="30493">MSDPGLWEAAFGDAPSADPFRPPRTPEEAWASGVALGGRGHYAAALARLGPLLTGRDPLLAALAAATAASHRRQLGAHAAARVLDGRGLAALARVPADHPRLPEARSDVLLGLAADAVGLGRADQVRRLLAEEARGPDPGWRGRIRRGWLAAEAALGAGRPREARAPAAVAHELAAGSGSARHRAKSAMVLGAVLAASGDAAGARPLLSAALDEARRGGFAPLGWPCHLVMADVEPPAADEHRRAAAALLHCVLRHSDARGRQLAADSPWVPDLVIQPLLRTGDEGEPVGWRIR</sequence>
<gene>
    <name evidence="1" type="ORF">BJP25_28560</name>
</gene>
<comment type="caution">
    <text evidence="1">The sequence shown here is derived from an EMBL/GenBank/DDBJ whole genome shotgun (WGS) entry which is preliminary data.</text>
</comment>
<dbReference type="AlphaFoldDB" id="A0A1Q9LEY1"/>
<evidence type="ECO:0000313" key="1">
    <source>
        <dbReference type="EMBL" id="OLR90575.1"/>
    </source>
</evidence>
<dbReference type="STRING" id="1193682.BJP25_28560"/>
<proteinExistence type="predicted"/>
<dbReference type="EMBL" id="MKQR01000026">
    <property type="protein sequence ID" value="OLR90575.1"/>
    <property type="molecule type" value="Genomic_DNA"/>
</dbReference>
<dbReference type="OrthoDB" id="4377297at2"/>
<dbReference type="Proteomes" id="UP000186040">
    <property type="component" value="Unassembled WGS sequence"/>
</dbReference>
<dbReference type="RefSeq" id="WP_075977247.1">
    <property type="nucleotide sequence ID" value="NZ_MKQR01000026.1"/>
</dbReference>
<organism evidence="1 2">
    <name type="scientific">Actinokineospora bangkokensis</name>
    <dbReference type="NCBI Taxonomy" id="1193682"/>
    <lineage>
        <taxon>Bacteria</taxon>
        <taxon>Bacillati</taxon>
        <taxon>Actinomycetota</taxon>
        <taxon>Actinomycetes</taxon>
        <taxon>Pseudonocardiales</taxon>
        <taxon>Pseudonocardiaceae</taxon>
        <taxon>Actinokineospora</taxon>
    </lineage>
</organism>
<evidence type="ECO:0008006" key="3">
    <source>
        <dbReference type="Google" id="ProtNLM"/>
    </source>
</evidence>
<reference evidence="1 2" key="1">
    <citation type="submission" date="2016-10" db="EMBL/GenBank/DDBJ databases">
        <title>The Draft Genome Sequence of Actinokineospora bangkokensis 44EHWT reveals the biosynthetic pathway of antifungal compounds Thailandins with unusual extender unit butylmalonyl-CoA.</title>
        <authorList>
            <person name="Greule A."/>
            <person name="Intra B."/>
            <person name="Flemming S."/>
            <person name="Rommel M.G."/>
            <person name="Panbangred W."/>
            <person name="Bechthold A."/>
        </authorList>
    </citation>
    <scope>NUCLEOTIDE SEQUENCE [LARGE SCALE GENOMIC DNA]</scope>
    <source>
        <strain evidence="1 2">44EHW</strain>
    </source>
</reference>
<name>A0A1Q9LEY1_9PSEU</name>
<evidence type="ECO:0000313" key="2">
    <source>
        <dbReference type="Proteomes" id="UP000186040"/>
    </source>
</evidence>
<accession>A0A1Q9LEY1</accession>
<protein>
    <recommendedName>
        <fullName evidence="3">MalT-like TPR region domain-containing protein</fullName>
    </recommendedName>
</protein>